<protein>
    <submittedName>
        <fullName evidence="3">Dienelactone hydrolase family protein</fullName>
    </submittedName>
</protein>
<organism evidence="3">
    <name type="scientific">uncultured Chthoniobacterales bacterium</name>
    <dbReference type="NCBI Taxonomy" id="1836801"/>
    <lineage>
        <taxon>Bacteria</taxon>
        <taxon>Pseudomonadati</taxon>
        <taxon>Verrucomicrobiota</taxon>
        <taxon>Spartobacteria</taxon>
        <taxon>Chthoniobacterales</taxon>
        <taxon>environmental samples</taxon>
    </lineage>
</organism>
<sequence length="259" mass="27866">MKVFAAIAALAFAVTSTVSAQDWAKPRLENSPRHGEWVDYKSGDRTVKAFVVFPERKEKAPVVIVIHEIFGLTDWVRGVCDQLAEAGAIAIAPDMLSGQTFPDVDGARKAIGALPKEQVIADLNATAEYAATIGAGNGTLAVSGFCWGGGWAFGLASVNPKLKAAYSFYGSALNDPAQVASVHCPVYGFYAENDERVNASVPKAEELMKNAGKKFEPVFYKGAGHGFMRAGEAPDASPENKKAREDAWARWKDLLKELR</sequence>
<dbReference type="SUPFAM" id="SSF53474">
    <property type="entry name" value="alpha/beta-Hydrolases"/>
    <property type="match status" value="1"/>
</dbReference>
<dbReference type="InterPro" id="IPR051049">
    <property type="entry name" value="Dienelactone_hydrolase-like"/>
</dbReference>
<keyword evidence="3" id="KW-0378">Hydrolase</keyword>
<dbReference type="InterPro" id="IPR002925">
    <property type="entry name" value="Dienelactn_hydro"/>
</dbReference>
<name>A0A6J4HVB1_9BACT</name>
<dbReference type="EMBL" id="CADCTA010000056">
    <property type="protein sequence ID" value="CAA9234732.1"/>
    <property type="molecule type" value="Genomic_DNA"/>
</dbReference>
<feature type="signal peptide" evidence="1">
    <location>
        <begin position="1"/>
        <end position="20"/>
    </location>
</feature>
<dbReference type="PANTHER" id="PTHR46623:SF6">
    <property type="entry name" value="ALPHA_BETA-HYDROLASES SUPERFAMILY PROTEIN"/>
    <property type="match status" value="1"/>
</dbReference>
<dbReference type="Gene3D" id="3.40.50.1820">
    <property type="entry name" value="alpha/beta hydrolase"/>
    <property type="match status" value="1"/>
</dbReference>
<evidence type="ECO:0000313" key="3">
    <source>
        <dbReference type="EMBL" id="CAA9234732.1"/>
    </source>
</evidence>
<evidence type="ECO:0000259" key="2">
    <source>
        <dbReference type="Pfam" id="PF01738"/>
    </source>
</evidence>
<keyword evidence="1" id="KW-0732">Signal</keyword>
<dbReference type="AlphaFoldDB" id="A0A6J4HVB1"/>
<dbReference type="PANTHER" id="PTHR46623">
    <property type="entry name" value="CARBOXYMETHYLENEBUTENOLIDASE-RELATED"/>
    <property type="match status" value="1"/>
</dbReference>
<evidence type="ECO:0000256" key="1">
    <source>
        <dbReference type="SAM" id="SignalP"/>
    </source>
</evidence>
<dbReference type="GO" id="GO:0016787">
    <property type="term" value="F:hydrolase activity"/>
    <property type="evidence" value="ECO:0007669"/>
    <property type="project" value="UniProtKB-KW"/>
</dbReference>
<reference evidence="3" key="1">
    <citation type="submission" date="2020-02" db="EMBL/GenBank/DDBJ databases">
        <authorList>
            <person name="Meier V. D."/>
        </authorList>
    </citation>
    <scope>NUCLEOTIDE SEQUENCE</scope>
    <source>
        <strain evidence="3">AVDCRST_MAG42</strain>
    </source>
</reference>
<dbReference type="InterPro" id="IPR029058">
    <property type="entry name" value="AB_hydrolase_fold"/>
</dbReference>
<gene>
    <name evidence="3" type="ORF">AVDCRST_MAG42-1333</name>
</gene>
<feature type="chain" id="PRO_5027088827" evidence="1">
    <location>
        <begin position="21"/>
        <end position="259"/>
    </location>
</feature>
<accession>A0A6J4HVB1</accession>
<proteinExistence type="predicted"/>
<feature type="domain" description="Dienelactone hydrolase" evidence="2">
    <location>
        <begin position="48"/>
        <end position="257"/>
    </location>
</feature>
<dbReference type="Pfam" id="PF01738">
    <property type="entry name" value="DLH"/>
    <property type="match status" value="1"/>
</dbReference>